<evidence type="ECO:0000259" key="1">
    <source>
        <dbReference type="PROSITE" id="PS51677"/>
    </source>
</evidence>
<dbReference type="AlphaFoldDB" id="A0A8J6NKC1"/>
<organism evidence="2 3">
    <name type="scientific">Candidatus Desulfatibia profunda</name>
    <dbReference type="NCBI Taxonomy" id="2841695"/>
    <lineage>
        <taxon>Bacteria</taxon>
        <taxon>Pseudomonadati</taxon>
        <taxon>Thermodesulfobacteriota</taxon>
        <taxon>Desulfobacteria</taxon>
        <taxon>Desulfobacterales</taxon>
        <taxon>Desulfobacterales incertae sedis</taxon>
        <taxon>Candidatus Desulfatibia</taxon>
    </lineage>
</organism>
<gene>
    <name evidence="2" type="ORF">H8E23_02115</name>
</gene>
<dbReference type="InterPro" id="IPR002509">
    <property type="entry name" value="NODB_dom"/>
</dbReference>
<evidence type="ECO:0000313" key="2">
    <source>
        <dbReference type="EMBL" id="MBC8360180.1"/>
    </source>
</evidence>
<dbReference type="GO" id="GO:0016810">
    <property type="term" value="F:hydrolase activity, acting on carbon-nitrogen (but not peptide) bonds"/>
    <property type="evidence" value="ECO:0007669"/>
    <property type="project" value="InterPro"/>
</dbReference>
<accession>A0A8J6NKC1</accession>
<sequence>MIHVGLRIDIYTLRGTCIGVPNLIDLLGCHPDCFAAPAWRITAGALQALDRFQFRFTSNCRGRSIFRPIVDGLRLSHVQVPTTMPTYDELIGLKCIPETYNEYLLKMIRPNRLNVLTIHT</sequence>
<proteinExistence type="predicted"/>
<dbReference type="EMBL" id="JACNJH010000072">
    <property type="protein sequence ID" value="MBC8360180.1"/>
    <property type="molecule type" value="Genomic_DNA"/>
</dbReference>
<evidence type="ECO:0000313" key="3">
    <source>
        <dbReference type="Proteomes" id="UP000603434"/>
    </source>
</evidence>
<dbReference type="Proteomes" id="UP000603434">
    <property type="component" value="Unassembled WGS sequence"/>
</dbReference>
<comment type="caution">
    <text evidence="2">The sequence shown here is derived from an EMBL/GenBank/DDBJ whole genome shotgun (WGS) entry which is preliminary data.</text>
</comment>
<feature type="domain" description="NodB homology" evidence="1">
    <location>
        <begin position="1"/>
        <end position="120"/>
    </location>
</feature>
<dbReference type="GO" id="GO:0005975">
    <property type="term" value="P:carbohydrate metabolic process"/>
    <property type="evidence" value="ECO:0007669"/>
    <property type="project" value="InterPro"/>
</dbReference>
<protein>
    <recommendedName>
        <fullName evidence="1">NodB homology domain-containing protein</fullName>
    </recommendedName>
</protein>
<reference evidence="2 3" key="1">
    <citation type="submission" date="2020-08" db="EMBL/GenBank/DDBJ databases">
        <title>Bridging the membrane lipid divide: bacteria of the FCB group superphylum have the potential to synthesize archaeal ether lipids.</title>
        <authorList>
            <person name="Villanueva L."/>
            <person name="Von Meijenfeldt F.A.B."/>
            <person name="Westbye A.B."/>
            <person name="Yadav S."/>
            <person name="Hopmans E.C."/>
            <person name="Dutilh B.E."/>
            <person name="Sinninghe Damste J.S."/>
        </authorList>
    </citation>
    <scope>NUCLEOTIDE SEQUENCE [LARGE SCALE GENOMIC DNA]</scope>
    <source>
        <strain evidence="2">NIOZ-UU30</strain>
    </source>
</reference>
<name>A0A8J6NKC1_9BACT</name>
<dbReference type="PROSITE" id="PS51677">
    <property type="entry name" value="NODB"/>
    <property type="match status" value="1"/>
</dbReference>